<evidence type="ECO:0000313" key="2">
    <source>
        <dbReference type="Proteomes" id="UP000237000"/>
    </source>
</evidence>
<reference evidence="2" key="1">
    <citation type="submission" date="2016-06" db="EMBL/GenBank/DDBJ databases">
        <title>Parallel loss of symbiosis genes in relatives of nitrogen-fixing non-legume Parasponia.</title>
        <authorList>
            <person name="Van Velzen R."/>
            <person name="Holmer R."/>
            <person name="Bu F."/>
            <person name="Rutten L."/>
            <person name="Van Zeijl A."/>
            <person name="Liu W."/>
            <person name="Santuari L."/>
            <person name="Cao Q."/>
            <person name="Sharma T."/>
            <person name="Shen D."/>
            <person name="Roswanjaya Y."/>
            <person name="Wardhani T."/>
            <person name="Kalhor M.S."/>
            <person name="Jansen J."/>
            <person name="Van den Hoogen J."/>
            <person name="Gungor B."/>
            <person name="Hartog M."/>
            <person name="Hontelez J."/>
            <person name="Verver J."/>
            <person name="Yang W.-C."/>
            <person name="Schijlen E."/>
            <person name="Repin R."/>
            <person name="Schilthuizen M."/>
            <person name="Schranz E."/>
            <person name="Heidstra R."/>
            <person name="Miyata K."/>
            <person name="Fedorova E."/>
            <person name="Kohlen W."/>
            <person name="Bisseling T."/>
            <person name="Smit S."/>
            <person name="Geurts R."/>
        </authorList>
    </citation>
    <scope>NUCLEOTIDE SEQUENCE [LARGE SCALE GENOMIC DNA]</scope>
    <source>
        <strain evidence="2">cv. RG33-2</strain>
    </source>
</reference>
<gene>
    <name evidence="1" type="ORF">TorRG33x02_250260</name>
</gene>
<keyword evidence="2" id="KW-1185">Reference proteome</keyword>
<sequence length="320" mass="35877">MSELHADKFVLRCRNNGEKEMLSYEYCRLHNTRPVKVIGYKLGGLLEVAQKTKDLSFRSYAKTKVPGFSDGFVPSTIVWSKPASINLTIFPLQEVTSFAGVGRGDGKWLCGMENDQVNSGPATKINDGGLLERDPAAKINDDGLVVMGEFARRSRIYKRIEWRHMEPKKPMCDVIVSETPATSILGKGGSDDHDGYSLTSKTEIAEKDRPSPQTTDLVLYERDKRKIQLETVLGYIVKPIISSCPLQSVYPTFCYFNPSGENRFSALAHVGDDLDLENDLQWPCAQAHVAQIVENKYSHVYNNGLHMKGKDRIREAMGLR</sequence>
<comment type="caution">
    <text evidence="1">The sequence shown here is derived from an EMBL/GenBank/DDBJ whole genome shotgun (WGS) entry which is preliminary data.</text>
</comment>
<accession>A0A2P5DJ46</accession>
<dbReference type="InParanoid" id="A0A2P5DJ46"/>
<dbReference type="EMBL" id="JXTC01000267">
    <property type="protein sequence ID" value="PON73290.1"/>
    <property type="molecule type" value="Genomic_DNA"/>
</dbReference>
<proteinExistence type="predicted"/>
<protein>
    <submittedName>
        <fullName evidence="1">Uncharacterized protein</fullName>
    </submittedName>
</protein>
<dbReference type="Proteomes" id="UP000237000">
    <property type="component" value="Unassembled WGS sequence"/>
</dbReference>
<dbReference type="AlphaFoldDB" id="A0A2P5DJ46"/>
<name>A0A2P5DJ46_TREOI</name>
<evidence type="ECO:0000313" key="1">
    <source>
        <dbReference type="EMBL" id="PON73290.1"/>
    </source>
</evidence>
<organism evidence="1 2">
    <name type="scientific">Trema orientale</name>
    <name type="common">Charcoal tree</name>
    <name type="synonym">Celtis orientalis</name>
    <dbReference type="NCBI Taxonomy" id="63057"/>
    <lineage>
        <taxon>Eukaryota</taxon>
        <taxon>Viridiplantae</taxon>
        <taxon>Streptophyta</taxon>
        <taxon>Embryophyta</taxon>
        <taxon>Tracheophyta</taxon>
        <taxon>Spermatophyta</taxon>
        <taxon>Magnoliopsida</taxon>
        <taxon>eudicotyledons</taxon>
        <taxon>Gunneridae</taxon>
        <taxon>Pentapetalae</taxon>
        <taxon>rosids</taxon>
        <taxon>fabids</taxon>
        <taxon>Rosales</taxon>
        <taxon>Cannabaceae</taxon>
        <taxon>Trema</taxon>
    </lineage>
</organism>